<reference evidence="1 2" key="1">
    <citation type="journal article" date="2020" name="ISME J.">
        <title>Comparative genomics reveals insights into cyanobacterial evolution and habitat adaptation.</title>
        <authorList>
            <person name="Chen M.Y."/>
            <person name="Teng W.K."/>
            <person name="Zhao L."/>
            <person name="Hu C.X."/>
            <person name="Zhou Y.K."/>
            <person name="Han B.P."/>
            <person name="Song L.R."/>
            <person name="Shu W.S."/>
        </authorList>
    </citation>
    <scope>NUCLEOTIDE SEQUENCE [LARGE SCALE GENOMIC DNA]</scope>
    <source>
        <strain evidence="1 2">FACHB-288</strain>
    </source>
</reference>
<dbReference type="EMBL" id="JACJQH010000022">
    <property type="protein sequence ID" value="MBD2196911.1"/>
    <property type="molecule type" value="Genomic_DNA"/>
</dbReference>
<sequence>MNLSRRNFFKLAGASAIGVTMVSPLEAFYARVASGHIPKGRGFGALEPKFPENVSELKDLVIDGINLSSQPLLKLPPGFKYRALSIKTQQMSDGFAVPAGHDGMAAFPGKGKTTILVRNHELGTSSPNPVSGSIKYSNEAQGGTTTIVIGRNGEVIKQFSSLAGTIRNCAGGPTPWDSWISCEETFSTTVGGTKKHGYNFEVVANANSGLVTPVPLVDMGRFSHEAVAVDPKTHYIYETEDRSDSCFYRFVPKVRPKKPGDLARGGTLYALKIKAYPNGVDTSNINTQLIPVGKELPVEWVKIDDPDPIEESKAKGLGVRYEAQRKGAAIFFRGEGAWYGKGLIYFISTQGGPKAVDSRDRGNGQIWVYNPRKETLTLLIEASPTGDVLDEPDNVTVSPFGDLFLCEDGGGDSQYVVGVNEEGEIYQFAFNNLNDSEFAGACFSPDGKTLFVNIQSPGITYAISGPWKKRRAWDF</sequence>
<organism evidence="1 2">
    <name type="scientific">Calothrix parietina FACHB-288</name>
    <dbReference type="NCBI Taxonomy" id="2692896"/>
    <lineage>
        <taxon>Bacteria</taxon>
        <taxon>Bacillati</taxon>
        <taxon>Cyanobacteriota</taxon>
        <taxon>Cyanophyceae</taxon>
        <taxon>Nostocales</taxon>
        <taxon>Calotrichaceae</taxon>
        <taxon>Calothrix</taxon>
    </lineage>
</organism>
<evidence type="ECO:0000313" key="2">
    <source>
        <dbReference type="Proteomes" id="UP000658514"/>
    </source>
</evidence>
<gene>
    <name evidence="1" type="ORF">H6G24_15630</name>
</gene>
<dbReference type="Proteomes" id="UP000658514">
    <property type="component" value="Unassembled WGS sequence"/>
</dbReference>
<protein>
    <submittedName>
        <fullName evidence="1">DUF839 domain-containing protein</fullName>
    </submittedName>
</protein>
<proteinExistence type="predicted"/>
<comment type="caution">
    <text evidence="1">The sequence shown here is derived from an EMBL/GenBank/DDBJ whole genome shotgun (WGS) entry which is preliminary data.</text>
</comment>
<evidence type="ECO:0000313" key="1">
    <source>
        <dbReference type="EMBL" id="MBD2196911.1"/>
    </source>
</evidence>
<accession>A0ABR8AA83</accession>
<dbReference type="RefSeq" id="WP_190542820.1">
    <property type="nucleotide sequence ID" value="NZ_CAWPNO010000054.1"/>
</dbReference>
<name>A0ABR8AA83_9CYAN</name>
<dbReference type="PANTHER" id="PTHR35399">
    <property type="entry name" value="SLR8030 PROTEIN"/>
    <property type="match status" value="1"/>
</dbReference>
<dbReference type="PROSITE" id="PS51318">
    <property type="entry name" value="TAT"/>
    <property type="match status" value="1"/>
</dbReference>
<dbReference type="SUPFAM" id="SSF63829">
    <property type="entry name" value="Calcium-dependent phosphotriesterase"/>
    <property type="match status" value="1"/>
</dbReference>
<dbReference type="Pfam" id="PF05787">
    <property type="entry name" value="PhoX"/>
    <property type="match status" value="2"/>
</dbReference>
<dbReference type="InterPro" id="IPR008557">
    <property type="entry name" value="PhoX"/>
</dbReference>
<keyword evidence="2" id="KW-1185">Reference proteome</keyword>
<dbReference type="InterPro" id="IPR006311">
    <property type="entry name" value="TAT_signal"/>
</dbReference>
<dbReference type="PANTHER" id="PTHR35399:SF4">
    <property type="entry name" value="MEMBRANE PROTEIN"/>
    <property type="match status" value="1"/>
</dbReference>